<dbReference type="GO" id="GO:0004252">
    <property type="term" value="F:serine-type endopeptidase activity"/>
    <property type="evidence" value="ECO:0007669"/>
    <property type="project" value="InterPro"/>
</dbReference>
<dbReference type="InterPro" id="IPR002471">
    <property type="entry name" value="Pept_S9_AS"/>
</dbReference>
<protein>
    <submittedName>
        <fullName evidence="3">Uncharacterized protein</fullName>
    </submittedName>
</protein>
<gene>
    <name evidence="3" type="ORF">SAMN02982989_0059</name>
</gene>
<proteinExistence type="predicted"/>
<keyword evidence="2" id="KW-0732">Signal</keyword>
<dbReference type="RefSeq" id="WP_143531561.1">
    <property type="nucleotide sequence ID" value="NZ_FXAF01000004.1"/>
</dbReference>
<evidence type="ECO:0000313" key="3">
    <source>
        <dbReference type="EMBL" id="SMF23324.1"/>
    </source>
</evidence>
<reference evidence="4" key="1">
    <citation type="submission" date="2017-04" db="EMBL/GenBank/DDBJ databases">
        <authorList>
            <person name="Varghese N."/>
            <person name="Submissions S."/>
        </authorList>
    </citation>
    <scope>NUCLEOTIDE SEQUENCE [LARGE SCALE GENOMIC DNA]</scope>
    <source>
        <strain evidence="4">B4P</strain>
    </source>
</reference>
<evidence type="ECO:0000256" key="2">
    <source>
        <dbReference type="SAM" id="SignalP"/>
    </source>
</evidence>
<dbReference type="PROSITE" id="PS00708">
    <property type="entry name" value="PRO_ENDOPEP_SER"/>
    <property type="match status" value="1"/>
</dbReference>
<dbReference type="EMBL" id="FXAF01000004">
    <property type="protein sequence ID" value="SMF23324.1"/>
    <property type="molecule type" value="Genomic_DNA"/>
</dbReference>
<organism evidence="3 4">
    <name type="scientific">Xaviernesmea oryzae</name>
    <dbReference type="NCBI Taxonomy" id="464029"/>
    <lineage>
        <taxon>Bacteria</taxon>
        <taxon>Pseudomonadati</taxon>
        <taxon>Pseudomonadota</taxon>
        <taxon>Alphaproteobacteria</taxon>
        <taxon>Hyphomicrobiales</taxon>
        <taxon>Rhizobiaceae</taxon>
        <taxon>Rhizobium/Agrobacterium group</taxon>
        <taxon>Xaviernesmea</taxon>
    </lineage>
</organism>
<feature type="chain" id="PRO_5012146196" evidence="2">
    <location>
        <begin position="30"/>
        <end position="460"/>
    </location>
</feature>
<dbReference type="SUPFAM" id="SSF53474">
    <property type="entry name" value="alpha/beta-Hydrolases"/>
    <property type="match status" value="1"/>
</dbReference>
<dbReference type="AlphaFoldDB" id="A0A1X7DX43"/>
<keyword evidence="1" id="KW-0378">Hydrolase</keyword>
<dbReference type="GO" id="GO:0006508">
    <property type="term" value="P:proteolysis"/>
    <property type="evidence" value="ECO:0007669"/>
    <property type="project" value="InterPro"/>
</dbReference>
<feature type="signal peptide" evidence="2">
    <location>
        <begin position="1"/>
        <end position="29"/>
    </location>
</feature>
<dbReference type="STRING" id="464029.SAMN02982989_0059"/>
<dbReference type="Gene3D" id="3.40.50.1820">
    <property type="entry name" value="alpha/beta hydrolase"/>
    <property type="match status" value="1"/>
</dbReference>
<sequence>MPGSRTSPIAFTLAALTLGSALMGSTAIAADAKHEEGILPSGFPYQISMPEHWNGIVISDLDAVTNLKDPIPVDLLAKGYAYIGTGRHPERMTKHDPLTELDAQAAVIDLFAQKFGNAKHVIQYGCSGGGYVTLAMAEKHPDKINGAVAFNARGTGGMAVANTWLDLPFALKALLAPESDLRVAPVPNSALPAAYDAWKAVMDKAQATPEGRARIALAVAVSQWPTWGSIEDTPPKPASDDLAALERAMVKSASDGLANSIKRRQLYDNPAGLASWNSGIDYKAFYEKGADAEQKKIIGELYEKAGLGGKDAIEKDLDKINAQPRVEGSKDGVNYWLKPGRLIGGDIKVPLLHIHGLGDALLPPHLSEGYAVAVKKQGHEDLYRRAFLQASGHCKTEVSEAGAAIQAMVDRLDTGKWGDTSADALNALAKKANTQTPRYVTYAFDTPFNRAFYADSKHPF</sequence>
<dbReference type="InterPro" id="IPR029058">
    <property type="entry name" value="AB_hydrolase_fold"/>
</dbReference>
<keyword evidence="4" id="KW-1185">Reference proteome</keyword>
<accession>A0A1X7DX43</accession>
<evidence type="ECO:0000313" key="4">
    <source>
        <dbReference type="Proteomes" id="UP000192903"/>
    </source>
</evidence>
<evidence type="ECO:0000256" key="1">
    <source>
        <dbReference type="ARBA" id="ARBA00022801"/>
    </source>
</evidence>
<name>A0A1X7DX43_9HYPH</name>
<dbReference type="Proteomes" id="UP000192903">
    <property type="component" value="Unassembled WGS sequence"/>
</dbReference>
<dbReference type="OrthoDB" id="7197847at2"/>